<sequence>MVMTPRMKQKHSHDDAPDTAADFRRLSALPEGPPKEHLRQSLATAWLPMSDRLAGRYRNRGESWEDLRQVAAVGLVKAVKGYDPGRGTPFEGYAVPTIEGEIKRHFRDCMWAVHVPRRVQELRSRVREAYLSLDAADGHAPTAAAVAERALLTEEETAVGLAALESFSSLSLDAGQRGGGEDNTMLGSMADTLGDVDTGVDLVVDREAVKPLIRRLSERERMILYMRFFQDRTQSSIASDLGISQMHVSRLISTSCSWIRAQIMAESPARAAQN</sequence>
<feature type="domain" description="RNA polymerase sigma-70 region 4" evidence="6">
    <location>
        <begin position="213"/>
        <end position="256"/>
    </location>
</feature>
<evidence type="ECO:0000256" key="4">
    <source>
        <dbReference type="ARBA" id="ARBA00023163"/>
    </source>
</evidence>
<dbReference type="NCBIfam" id="TIGR02937">
    <property type="entry name" value="sigma70-ECF"/>
    <property type="match status" value="1"/>
</dbReference>
<gene>
    <name evidence="7" type="ORF">SAMN05216251_12080</name>
</gene>
<keyword evidence="1" id="KW-0805">Transcription regulation</keyword>
<keyword evidence="2" id="KW-0731">Sigma factor</keyword>
<dbReference type="SUPFAM" id="SSF88659">
    <property type="entry name" value="Sigma3 and sigma4 domains of RNA polymerase sigma factors"/>
    <property type="match status" value="2"/>
</dbReference>
<name>A0A1I2JYR2_9ACTN</name>
<feature type="domain" description="RNA polymerase sigma-70 region 2" evidence="5">
    <location>
        <begin position="44"/>
        <end position="108"/>
    </location>
</feature>
<evidence type="ECO:0000256" key="2">
    <source>
        <dbReference type="ARBA" id="ARBA00023082"/>
    </source>
</evidence>
<evidence type="ECO:0000256" key="1">
    <source>
        <dbReference type="ARBA" id="ARBA00023015"/>
    </source>
</evidence>
<dbReference type="EMBL" id="FONG01000020">
    <property type="protein sequence ID" value="SFF59050.1"/>
    <property type="molecule type" value="Genomic_DNA"/>
</dbReference>
<dbReference type="GO" id="GO:0016987">
    <property type="term" value="F:sigma factor activity"/>
    <property type="evidence" value="ECO:0007669"/>
    <property type="project" value="UniProtKB-KW"/>
</dbReference>
<protein>
    <submittedName>
        <fullName evidence="7">RNA polymerase sigma-B factor</fullName>
    </submittedName>
</protein>
<dbReference type="Gene3D" id="1.20.120.1810">
    <property type="match status" value="1"/>
</dbReference>
<evidence type="ECO:0000313" key="7">
    <source>
        <dbReference type="EMBL" id="SFF59050.1"/>
    </source>
</evidence>
<evidence type="ECO:0000256" key="3">
    <source>
        <dbReference type="ARBA" id="ARBA00023125"/>
    </source>
</evidence>
<dbReference type="Proteomes" id="UP000199323">
    <property type="component" value="Unassembled WGS sequence"/>
</dbReference>
<keyword evidence="3" id="KW-0238">DNA-binding</keyword>
<dbReference type="PRINTS" id="PR00046">
    <property type="entry name" value="SIGMA70FCT"/>
</dbReference>
<keyword evidence="4" id="KW-0804">Transcription</keyword>
<dbReference type="STRING" id="380248.SAMN05216251_12080"/>
<dbReference type="InterPro" id="IPR013325">
    <property type="entry name" value="RNA_pol_sigma_r2"/>
</dbReference>
<evidence type="ECO:0000259" key="6">
    <source>
        <dbReference type="Pfam" id="PF04545"/>
    </source>
</evidence>
<dbReference type="InterPro" id="IPR007627">
    <property type="entry name" value="RNA_pol_sigma70_r2"/>
</dbReference>
<dbReference type="InterPro" id="IPR000943">
    <property type="entry name" value="RNA_pol_sigma70"/>
</dbReference>
<dbReference type="SUPFAM" id="SSF88946">
    <property type="entry name" value="Sigma2 domain of RNA polymerase sigma factors"/>
    <property type="match status" value="1"/>
</dbReference>
<dbReference type="InterPro" id="IPR014322">
    <property type="entry name" value="RNA_pol_sigma-B/F/G"/>
</dbReference>
<reference evidence="7 8" key="1">
    <citation type="submission" date="2016-10" db="EMBL/GenBank/DDBJ databases">
        <authorList>
            <person name="de Groot N.N."/>
        </authorList>
    </citation>
    <scope>NUCLEOTIDE SEQUENCE [LARGE SCALE GENOMIC DNA]</scope>
    <source>
        <strain evidence="7 8">CGMCC 4.3510</strain>
    </source>
</reference>
<proteinExistence type="predicted"/>
<dbReference type="InterPro" id="IPR007630">
    <property type="entry name" value="RNA_pol_sigma70_r4"/>
</dbReference>
<dbReference type="InterPro" id="IPR013324">
    <property type="entry name" value="RNA_pol_sigma_r3/r4-like"/>
</dbReference>
<dbReference type="Pfam" id="PF04545">
    <property type="entry name" value="Sigma70_r4"/>
    <property type="match status" value="1"/>
</dbReference>
<dbReference type="CDD" id="cd06171">
    <property type="entry name" value="Sigma70_r4"/>
    <property type="match status" value="1"/>
</dbReference>
<dbReference type="InterPro" id="IPR014284">
    <property type="entry name" value="RNA_pol_sigma-70_dom"/>
</dbReference>
<dbReference type="PANTHER" id="PTHR30385:SF4">
    <property type="entry name" value="RNA POLYMERASE SIGMA-E FACTOR"/>
    <property type="match status" value="1"/>
</dbReference>
<dbReference type="Pfam" id="PF04542">
    <property type="entry name" value="Sigma70_r2"/>
    <property type="match status" value="1"/>
</dbReference>
<accession>A0A1I2JYR2</accession>
<evidence type="ECO:0000313" key="8">
    <source>
        <dbReference type="Proteomes" id="UP000199323"/>
    </source>
</evidence>
<dbReference type="GO" id="GO:0003677">
    <property type="term" value="F:DNA binding"/>
    <property type="evidence" value="ECO:0007669"/>
    <property type="project" value="UniProtKB-KW"/>
</dbReference>
<dbReference type="NCBIfam" id="TIGR02980">
    <property type="entry name" value="SigBFG"/>
    <property type="match status" value="1"/>
</dbReference>
<dbReference type="Gene3D" id="1.20.140.160">
    <property type="match status" value="1"/>
</dbReference>
<dbReference type="PANTHER" id="PTHR30385">
    <property type="entry name" value="SIGMA FACTOR F FLAGELLAR"/>
    <property type="match status" value="1"/>
</dbReference>
<dbReference type="GO" id="GO:0006352">
    <property type="term" value="P:DNA-templated transcription initiation"/>
    <property type="evidence" value="ECO:0007669"/>
    <property type="project" value="InterPro"/>
</dbReference>
<organism evidence="7 8">
    <name type="scientific">Actinacidiphila alni</name>
    <dbReference type="NCBI Taxonomy" id="380248"/>
    <lineage>
        <taxon>Bacteria</taxon>
        <taxon>Bacillati</taxon>
        <taxon>Actinomycetota</taxon>
        <taxon>Actinomycetes</taxon>
        <taxon>Kitasatosporales</taxon>
        <taxon>Streptomycetaceae</taxon>
        <taxon>Actinacidiphila</taxon>
    </lineage>
</organism>
<keyword evidence="8" id="KW-1185">Reference proteome</keyword>
<evidence type="ECO:0000259" key="5">
    <source>
        <dbReference type="Pfam" id="PF04542"/>
    </source>
</evidence>
<dbReference type="AlphaFoldDB" id="A0A1I2JYR2"/>